<sequence length="170" mass="17527">MTQSDAPRALRDEFVHAMSRAAATVSVVTTDGPAGRAGVTVSAMTSVSADGDAPTILICVNRTASAAPAILENKCFAVNVLHTGQQAIADVFAGRGDATGADRFTGLAFDTLKTGAPVLDGLAGFDCEIQAVDPIGTHYVIIGAVRAVRASEEGSPLIYGMRSYLRTEKA</sequence>
<keyword evidence="1" id="KW-0560">Oxidoreductase</keyword>
<dbReference type="InterPro" id="IPR050268">
    <property type="entry name" value="NADH-dep_flavin_reductase"/>
</dbReference>
<proteinExistence type="predicted"/>
<dbReference type="OrthoDB" id="9789254at2"/>
<evidence type="ECO:0000256" key="1">
    <source>
        <dbReference type="ARBA" id="ARBA00023002"/>
    </source>
</evidence>
<dbReference type="GO" id="GO:0010181">
    <property type="term" value="F:FMN binding"/>
    <property type="evidence" value="ECO:0007669"/>
    <property type="project" value="InterPro"/>
</dbReference>
<dbReference type="AlphaFoldDB" id="A0A1I3GNU8"/>
<gene>
    <name evidence="3" type="ORF">SAMN04488095_0271</name>
</gene>
<dbReference type="Pfam" id="PF01613">
    <property type="entry name" value="Flavin_Reduct"/>
    <property type="match status" value="1"/>
</dbReference>
<dbReference type="PANTHER" id="PTHR30466:SF1">
    <property type="entry name" value="FMN REDUCTASE (NADH) RUTF"/>
    <property type="match status" value="1"/>
</dbReference>
<dbReference type="PANTHER" id="PTHR30466">
    <property type="entry name" value="FLAVIN REDUCTASE"/>
    <property type="match status" value="1"/>
</dbReference>
<name>A0A1I3GNU8_9RHOB</name>
<dbReference type="Gene3D" id="2.30.110.10">
    <property type="entry name" value="Electron Transport, Fmn-binding Protein, Chain A"/>
    <property type="match status" value="1"/>
</dbReference>
<dbReference type="GO" id="GO:0042602">
    <property type="term" value="F:riboflavin reductase (NADPH) activity"/>
    <property type="evidence" value="ECO:0007669"/>
    <property type="project" value="TreeGrafter"/>
</dbReference>
<dbReference type="Proteomes" id="UP000199110">
    <property type="component" value="Unassembled WGS sequence"/>
</dbReference>
<organism evidence="3 4">
    <name type="scientific">Jannaschia pohangensis</name>
    <dbReference type="NCBI Taxonomy" id="390807"/>
    <lineage>
        <taxon>Bacteria</taxon>
        <taxon>Pseudomonadati</taxon>
        <taxon>Pseudomonadota</taxon>
        <taxon>Alphaproteobacteria</taxon>
        <taxon>Rhodobacterales</taxon>
        <taxon>Roseobacteraceae</taxon>
        <taxon>Jannaschia</taxon>
    </lineage>
</organism>
<dbReference type="InterPro" id="IPR012349">
    <property type="entry name" value="Split_barrel_FMN-bd"/>
</dbReference>
<dbReference type="STRING" id="390807.SAMN04488095_0271"/>
<accession>A0A1I3GNU8</accession>
<reference evidence="3 4" key="1">
    <citation type="submission" date="2016-10" db="EMBL/GenBank/DDBJ databases">
        <authorList>
            <person name="de Groot N.N."/>
        </authorList>
    </citation>
    <scope>NUCLEOTIDE SEQUENCE [LARGE SCALE GENOMIC DNA]</scope>
    <source>
        <strain evidence="3 4">DSM 19073</strain>
    </source>
</reference>
<evidence type="ECO:0000313" key="3">
    <source>
        <dbReference type="EMBL" id="SFI25110.1"/>
    </source>
</evidence>
<dbReference type="InterPro" id="IPR002563">
    <property type="entry name" value="Flavin_Rdtase-like_dom"/>
</dbReference>
<keyword evidence="4" id="KW-1185">Reference proteome</keyword>
<dbReference type="GO" id="GO:0006208">
    <property type="term" value="P:pyrimidine nucleobase catabolic process"/>
    <property type="evidence" value="ECO:0007669"/>
    <property type="project" value="TreeGrafter"/>
</dbReference>
<dbReference type="SMART" id="SM00903">
    <property type="entry name" value="Flavin_Reduct"/>
    <property type="match status" value="1"/>
</dbReference>
<protein>
    <submittedName>
        <fullName evidence="3">Flavin reductase</fullName>
    </submittedName>
</protein>
<dbReference type="RefSeq" id="WP_092776302.1">
    <property type="nucleotide sequence ID" value="NZ_FORA01000001.1"/>
</dbReference>
<dbReference type="EMBL" id="FORA01000001">
    <property type="protein sequence ID" value="SFI25110.1"/>
    <property type="molecule type" value="Genomic_DNA"/>
</dbReference>
<dbReference type="SUPFAM" id="SSF50475">
    <property type="entry name" value="FMN-binding split barrel"/>
    <property type="match status" value="1"/>
</dbReference>
<feature type="domain" description="Flavin reductase like" evidence="2">
    <location>
        <begin position="18"/>
        <end position="166"/>
    </location>
</feature>
<evidence type="ECO:0000259" key="2">
    <source>
        <dbReference type="SMART" id="SM00903"/>
    </source>
</evidence>
<evidence type="ECO:0000313" key="4">
    <source>
        <dbReference type="Proteomes" id="UP000199110"/>
    </source>
</evidence>